<dbReference type="GO" id="GO:0022857">
    <property type="term" value="F:transmembrane transporter activity"/>
    <property type="evidence" value="ECO:0007669"/>
    <property type="project" value="InterPro"/>
</dbReference>
<evidence type="ECO:0000256" key="7">
    <source>
        <dbReference type="SAM" id="Phobius"/>
    </source>
</evidence>
<feature type="transmembrane region" description="Helical" evidence="7">
    <location>
        <begin position="354"/>
        <end position="375"/>
    </location>
</feature>
<evidence type="ECO:0000256" key="6">
    <source>
        <dbReference type="ARBA" id="ARBA00023136"/>
    </source>
</evidence>
<dbReference type="GO" id="GO:0005886">
    <property type="term" value="C:plasma membrane"/>
    <property type="evidence" value="ECO:0007669"/>
    <property type="project" value="UniProtKB-SubCell"/>
</dbReference>
<evidence type="ECO:0000313" key="9">
    <source>
        <dbReference type="Proteomes" id="UP000261811"/>
    </source>
</evidence>
<keyword evidence="2" id="KW-0813">Transport</keyword>
<dbReference type="AlphaFoldDB" id="A0A372JPJ9"/>
<dbReference type="PANTHER" id="PTHR23517">
    <property type="entry name" value="RESISTANCE PROTEIN MDTM, PUTATIVE-RELATED-RELATED"/>
    <property type="match status" value="1"/>
</dbReference>
<name>A0A372JPJ9_9ACTN</name>
<feature type="transmembrane region" description="Helical" evidence="7">
    <location>
        <begin position="264"/>
        <end position="283"/>
    </location>
</feature>
<feature type="transmembrane region" description="Helical" evidence="7">
    <location>
        <begin position="111"/>
        <end position="132"/>
    </location>
</feature>
<dbReference type="Proteomes" id="UP000261811">
    <property type="component" value="Unassembled WGS sequence"/>
</dbReference>
<comment type="caution">
    <text evidence="8">The sequence shown here is derived from an EMBL/GenBank/DDBJ whole genome shotgun (WGS) entry which is preliminary data.</text>
</comment>
<sequence>MATISLPRASADDRVPASAWGPVALALFGVGWGANQFASLLGLYADRLHLGGGETRAMFGIYALGLVPGLVLGGPASDRHGRRRLVLPFASMSALVTAVLMAGAAVPSLLYAGRLAAGVVTGAVLAAGTAWVKELAPRSGTRITALAVSAGFGAGPLASALVAQWLPHPLLTAYVPHLLIMAVALPLLIRAPEPAAPPASVIRTEATEGPAVHSPDEQDGRVRDRRARGGFWGTVAPVAVWSFAAPVNAFAVLPTEVPVHHLPIAYAGLVTAVTLGSGMAAQPVARRLEARHPRLVARTGLGLTTVGLVTAALTVASGLPALNIVAAVLLGAAYGFVLTYGLGEAARVASPGTLARLTAVVYALVYVGMFTPLAVTALTAVAAPAIVLGAGAALAALCLAWVWIRA</sequence>
<accession>A0A372JPJ9</accession>
<feature type="transmembrane region" description="Helical" evidence="7">
    <location>
        <begin position="85"/>
        <end position="105"/>
    </location>
</feature>
<feature type="transmembrane region" description="Helical" evidence="7">
    <location>
        <begin position="321"/>
        <end position="342"/>
    </location>
</feature>
<dbReference type="InterPro" id="IPR011701">
    <property type="entry name" value="MFS"/>
</dbReference>
<dbReference type="Pfam" id="PF07690">
    <property type="entry name" value="MFS_1"/>
    <property type="match status" value="1"/>
</dbReference>
<protein>
    <submittedName>
        <fullName evidence="8">MFS transporter</fullName>
    </submittedName>
</protein>
<evidence type="ECO:0000256" key="5">
    <source>
        <dbReference type="ARBA" id="ARBA00022989"/>
    </source>
</evidence>
<feature type="transmembrane region" description="Helical" evidence="7">
    <location>
        <begin position="144"/>
        <end position="165"/>
    </location>
</feature>
<keyword evidence="6 7" id="KW-0472">Membrane</keyword>
<evidence type="ECO:0000256" key="2">
    <source>
        <dbReference type="ARBA" id="ARBA00022448"/>
    </source>
</evidence>
<feature type="transmembrane region" description="Helical" evidence="7">
    <location>
        <begin position="20"/>
        <end position="45"/>
    </location>
</feature>
<feature type="transmembrane region" description="Helical" evidence="7">
    <location>
        <begin position="171"/>
        <end position="189"/>
    </location>
</feature>
<feature type="transmembrane region" description="Helical" evidence="7">
    <location>
        <begin position="381"/>
        <end position="404"/>
    </location>
</feature>
<dbReference type="InterPro" id="IPR036259">
    <property type="entry name" value="MFS_trans_sf"/>
</dbReference>
<dbReference type="OrthoDB" id="5242249at2"/>
<evidence type="ECO:0000256" key="4">
    <source>
        <dbReference type="ARBA" id="ARBA00022692"/>
    </source>
</evidence>
<dbReference type="EMBL" id="QURH01000197">
    <property type="protein sequence ID" value="RFU41684.1"/>
    <property type="molecule type" value="Genomic_DNA"/>
</dbReference>
<reference evidence="8 9" key="1">
    <citation type="submission" date="2018-08" db="EMBL/GenBank/DDBJ databases">
        <title>Actinomadura jelena sp. nov., a novel Actinomycete isolated from soil in Chad.</title>
        <authorList>
            <person name="Shi L."/>
        </authorList>
    </citation>
    <scope>NUCLEOTIDE SEQUENCE [LARGE SCALE GENOMIC DNA]</scope>
    <source>
        <strain evidence="8 9">NEAU-G17</strain>
    </source>
</reference>
<keyword evidence="3" id="KW-1003">Cell membrane</keyword>
<feature type="transmembrane region" description="Helical" evidence="7">
    <location>
        <begin position="231"/>
        <end position="252"/>
    </location>
</feature>
<evidence type="ECO:0000256" key="1">
    <source>
        <dbReference type="ARBA" id="ARBA00004651"/>
    </source>
</evidence>
<feature type="transmembrane region" description="Helical" evidence="7">
    <location>
        <begin position="57"/>
        <end position="73"/>
    </location>
</feature>
<evidence type="ECO:0000313" key="8">
    <source>
        <dbReference type="EMBL" id="RFU41684.1"/>
    </source>
</evidence>
<dbReference type="PANTHER" id="PTHR23517:SF3">
    <property type="entry name" value="INTEGRAL MEMBRANE TRANSPORT PROTEIN"/>
    <property type="match status" value="1"/>
</dbReference>
<proteinExistence type="predicted"/>
<gene>
    <name evidence="8" type="ORF">DZF91_10555</name>
</gene>
<keyword evidence="4 7" id="KW-0812">Transmembrane</keyword>
<dbReference type="SUPFAM" id="SSF103473">
    <property type="entry name" value="MFS general substrate transporter"/>
    <property type="match status" value="1"/>
</dbReference>
<comment type="subcellular location">
    <subcellularLocation>
        <location evidence="1">Cell membrane</location>
        <topology evidence="1">Multi-pass membrane protein</topology>
    </subcellularLocation>
</comment>
<evidence type="ECO:0000256" key="3">
    <source>
        <dbReference type="ARBA" id="ARBA00022475"/>
    </source>
</evidence>
<dbReference type="RefSeq" id="WP_117357295.1">
    <property type="nucleotide sequence ID" value="NZ_QURH01000197.1"/>
</dbReference>
<feature type="transmembrane region" description="Helical" evidence="7">
    <location>
        <begin position="295"/>
        <end position="315"/>
    </location>
</feature>
<keyword evidence="5 7" id="KW-1133">Transmembrane helix</keyword>
<organism evidence="8 9">
    <name type="scientific">Actinomadura logoneensis</name>
    <dbReference type="NCBI Taxonomy" id="2293572"/>
    <lineage>
        <taxon>Bacteria</taxon>
        <taxon>Bacillati</taxon>
        <taxon>Actinomycetota</taxon>
        <taxon>Actinomycetes</taxon>
        <taxon>Streptosporangiales</taxon>
        <taxon>Thermomonosporaceae</taxon>
        <taxon>Actinomadura</taxon>
    </lineage>
</organism>
<dbReference type="InterPro" id="IPR050171">
    <property type="entry name" value="MFS_Transporters"/>
</dbReference>
<keyword evidence="9" id="KW-1185">Reference proteome</keyword>
<dbReference type="Gene3D" id="1.20.1250.20">
    <property type="entry name" value="MFS general substrate transporter like domains"/>
    <property type="match status" value="1"/>
</dbReference>